<proteinExistence type="predicted"/>
<keyword evidence="2" id="KW-1185">Reference proteome</keyword>
<gene>
    <name evidence="1" type="ORF">TorRG33x02_339630</name>
</gene>
<dbReference type="InParanoid" id="A0A2P5AW21"/>
<evidence type="ECO:0000313" key="2">
    <source>
        <dbReference type="Proteomes" id="UP000237000"/>
    </source>
</evidence>
<dbReference type="EMBL" id="JXTC01000680">
    <property type="protein sequence ID" value="PON40737.1"/>
    <property type="molecule type" value="Genomic_DNA"/>
</dbReference>
<organism evidence="1 2">
    <name type="scientific">Trema orientale</name>
    <name type="common">Charcoal tree</name>
    <name type="synonym">Celtis orientalis</name>
    <dbReference type="NCBI Taxonomy" id="63057"/>
    <lineage>
        <taxon>Eukaryota</taxon>
        <taxon>Viridiplantae</taxon>
        <taxon>Streptophyta</taxon>
        <taxon>Embryophyta</taxon>
        <taxon>Tracheophyta</taxon>
        <taxon>Spermatophyta</taxon>
        <taxon>Magnoliopsida</taxon>
        <taxon>eudicotyledons</taxon>
        <taxon>Gunneridae</taxon>
        <taxon>Pentapetalae</taxon>
        <taxon>rosids</taxon>
        <taxon>fabids</taxon>
        <taxon>Rosales</taxon>
        <taxon>Cannabaceae</taxon>
        <taxon>Trema</taxon>
    </lineage>
</organism>
<sequence length="60" mass="6785">MLRIPSLILIRNTVNGDPHCVGVVLTFLILCLWNLEQLLLHNKLKNTVRPGPFKLGLIEP</sequence>
<evidence type="ECO:0000313" key="1">
    <source>
        <dbReference type="EMBL" id="PON40737.1"/>
    </source>
</evidence>
<name>A0A2P5AW21_TREOI</name>
<reference evidence="2" key="1">
    <citation type="submission" date="2016-06" db="EMBL/GenBank/DDBJ databases">
        <title>Parallel loss of symbiosis genes in relatives of nitrogen-fixing non-legume Parasponia.</title>
        <authorList>
            <person name="Van Velzen R."/>
            <person name="Holmer R."/>
            <person name="Bu F."/>
            <person name="Rutten L."/>
            <person name="Van Zeijl A."/>
            <person name="Liu W."/>
            <person name="Santuari L."/>
            <person name="Cao Q."/>
            <person name="Sharma T."/>
            <person name="Shen D."/>
            <person name="Roswanjaya Y."/>
            <person name="Wardhani T."/>
            <person name="Kalhor M.S."/>
            <person name="Jansen J."/>
            <person name="Van den Hoogen J."/>
            <person name="Gungor B."/>
            <person name="Hartog M."/>
            <person name="Hontelez J."/>
            <person name="Verver J."/>
            <person name="Yang W.-C."/>
            <person name="Schijlen E."/>
            <person name="Repin R."/>
            <person name="Schilthuizen M."/>
            <person name="Schranz E."/>
            <person name="Heidstra R."/>
            <person name="Miyata K."/>
            <person name="Fedorova E."/>
            <person name="Kohlen W."/>
            <person name="Bisseling T."/>
            <person name="Smit S."/>
            <person name="Geurts R."/>
        </authorList>
    </citation>
    <scope>NUCLEOTIDE SEQUENCE [LARGE SCALE GENOMIC DNA]</scope>
    <source>
        <strain evidence="2">cv. RG33-2</strain>
    </source>
</reference>
<dbReference type="OrthoDB" id="10337289at2759"/>
<comment type="caution">
    <text evidence="1">The sequence shown here is derived from an EMBL/GenBank/DDBJ whole genome shotgun (WGS) entry which is preliminary data.</text>
</comment>
<protein>
    <submittedName>
        <fullName evidence="1">Uncharacterized protein</fullName>
    </submittedName>
</protein>
<dbReference type="Proteomes" id="UP000237000">
    <property type="component" value="Unassembled WGS sequence"/>
</dbReference>
<dbReference type="AlphaFoldDB" id="A0A2P5AW21"/>
<accession>A0A2P5AW21</accession>